<dbReference type="GO" id="GO:0005634">
    <property type="term" value="C:nucleus"/>
    <property type="evidence" value="ECO:0007669"/>
    <property type="project" value="TreeGrafter"/>
</dbReference>
<protein>
    <submittedName>
        <fullName evidence="5">NAD(P)-binding protein</fullName>
    </submittedName>
</protein>
<feature type="domain" description="NmrA-like" evidence="4">
    <location>
        <begin position="13"/>
        <end position="293"/>
    </location>
</feature>
<dbReference type="InParanoid" id="A0A0H2S0K9"/>
<dbReference type="InterPro" id="IPR008030">
    <property type="entry name" value="NmrA-like"/>
</dbReference>
<evidence type="ECO:0000256" key="3">
    <source>
        <dbReference type="ARBA" id="ARBA00023002"/>
    </source>
</evidence>
<dbReference type="PANTHER" id="PTHR42748">
    <property type="entry name" value="NITROGEN METABOLITE REPRESSION PROTEIN NMRA FAMILY MEMBER"/>
    <property type="match status" value="1"/>
</dbReference>
<gene>
    <name evidence="5" type="ORF">SCHPADRAFT_906784</name>
</gene>
<keyword evidence="6" id="KW-1185">Reference proteome</keyword>
<evidence type="ECO:0000259" key="4">
    <source>
        <dbReference type="Pfam" id="PF05368"/>
    </source>
</evidence>
<reference evidence="5 6" key="1">
    <citation type="submission" date="2015-04" db="EMBL/GenBank/DDBJ databases">
        <title>Complete genome sequence of Schizopora paradoxa KUC8140, a cosmopolitan wood degrader in East Asia.</title>
        <authorList>
            <consortium name="DOE Joint Genome Institute"/>
            <person name="Min B."/>
            <person name="Park H."/>
            <person name="Jang Y."/>
            <person name="Kim J.-J."/>
            <person name="Kim K.H."/>
            <person name="Pangilinan J."/>
            <person name="Lipzen A."/>
            <person name="Riley R."/>
            <person name="Grigoriev I.V."/>
            <person name="Spatafora J.W."/>
            <person name="Choi I.-G."/>
        </authorList>
    </citation>
    <scope>NUCLEOTIDE SEQUENCE [LARGE SCALE GENOMIC DNA]</scope>
    <source>
        <strain evidence="5 6">KUC8140</strain>
    </source>
</reference>
<dbReference type="SUPFAM" id="SSF51735">
    <property type="entry name" value="NAD(P)-binding Rossmann-fold domains"/>
    <property type="match status" value="1"/>
</dbReference>
<dbReference type="Gene3D" id="3.40.50.720">
    <property type="entry name" value="NAD(P)-binding Rossmann-like Domain"/>
    <property type="match status" value="1"/>
</dbReference>
<keyword evidence="2" id="KW-0521">NADP</keyword>
<dbReference type="Gene3D" id="3.90.25.10">
    <property type="entry name" value="UDP-galactose 4-epimerase, domain 1"/>
    <property type="match status" value="1"/>
</dbReference>
<organism evidence="5 6">
    <name type="scientific">Schizopora paradoxa</name>
    <dbReference type="NCBI Taxonomy" id="27342"/>
    <lineage>
        <taxon>Eukaryota</taxon>
        <taxon>Fungi</taxon>
        <taxon>Dikarya</taxon>
        <taxon>Basidiomycota</taxon>
        <taxon>Agaricomycotina</taxon>
        <taxon>Agaricomycetes</taxon>
        <taxon>Hymenochaetales</taxon>
        <taxon>Schizoporaceae</taxon>
        <taxon>Schizopora</taxon>
    </lineage>
</organism>
<dbReference type="OrthoDB" id="419598at2759"/>
<dbReference type="GO" id="GO:0016491">
    <property type="term" value="F:oxidoreductase activity"/>
    <property type="evidence" value="ECO:0007669"/>
    <property type="project" value="UniProtKB-KW"/>
</dbReference>
<accession>A0A0H2S0K9</accession>
<dbReference type="STRING" id="27342.A0A0H2S0K9"/>
<keyword evidence="3" id="KW-0560">Oxidoreductase</keyword>
<dbReference type="Proteomes" id="UP000053477">
    <property type="component" value="Unassembled WGS sequence"/>
</dbReference>
<dbReference type="EMBL" id="KQ086023">
    <property type="protein sequence ID" value="KLO10536.1"/>
    <property type="molecule type" value="Genomic_DNA"/>
</dbReference>
<sequence length="317" mass="33491">MAITKALTAPLFTVVGATGGQGGSVVRALQASSLQYRVRAITRDASKPAANALKELGCDVLEADVKTADGVKKAFDGADIGFAMTLTDFTSPDFAEKEYAEAVLQIDAAKAAGVKTLVWSGMPHISNISGGKQSVAHFENKANVTTYARSLGGLKVIDVQPGTFFSNFLRHNAPRKLEDGSFVLTMAANPDTKLPVIDIDADYGKYVISALENGSVDTVLAAPEYITPTQVVEAFAKASGKNVSFTCVPDEQLQAILTKVRGEVPAVNMVAMFRAVREVGYYVGADLAPSNKILSTPARKIDEMLAANPKGVAELFA</sequence>
<dbReference type="InterPro" id="IPR036291">
    <property type="entry name" value="NAD(P)-bd_dom_sf"/>
</dbReference>
<proteinExistence type="inferred from homology"/>
<evidence type="ECO:0000256" key="2">
    <source>
        <dbReference type="ARBA" id="ARBA00022857"/>
    </source>
</evidence>
<evidence type="ECO:0000313" key="5">
    <source>
        <dbReference type="EMBL" id="KLO10536.1"/>
    </source>
</evidence>
<dbReference type="CDD" id="cd05251">
    <property type="entry name" value="NmrA_like_SDR_a"/>
    <property type="match status" value="1"/>
</dbReference>
<dbReference type="AlphaFoldDB" id="A0A0H2S0K9"/>
<dbReference type="InterPro" id="IPR051164">
    <property type="entry name" value="NmrA-like_oxidored"/>
</dbReference>
<evidence type="ECO:0000313" key="6">
    <source>
        <dbReference type="Proteomes" id="UP000053477"/>
    </source>
</evidence>
<dbReference type="PANTHER" id="PTHR42748:SF30">
    <property type="entry name" value="NMRA-LIKE DOMAIN-CONTAINING PROTEIN"/>
    <property type="match status" value="1"/>
</dbReference>
<comment type="similarity">
    <text evidence="1">Belongs to the NmrA-type oxidoreductase family.</text>
</comment>
<name>A0A0H2S0K9_9AGAM</name>
<evidence type="ECO:0000256" key="1">
    <source>
        <dbReference type="ARBA" id="ARBA00006328"/>
    </source>
</evidence>
<dbReference type="Pfam" id="PF05368">
    <property type="entry name" value="NmrA"/>
    <property type="match status" value="1"/>
</dbReference>